<evidence type="ECO:0000313" key="2">
    <source>
        <dbReference type="EMBL" id="MBS3063435.1"/>
    </source>
</evidence>
<reference evidence="2" key="2">
    <citation type="submission" date="2021-05" db="EMBL/GenBank/DDBJ databases">
        <title>Protein family content uncovers lineage relationships and bacterial pathway maintenance mechanisms in DPANN archaea.</title>
        <authorList>
            <person name="Castelle C.J."/>
            <person name="Meheust R."/>
            <person name="Jaffe A.L."/>
            <person name="Seitz K."/>
            <person name="Gong X."/>
            <person name="Baker B.J."/>
            <person name="Banfield J.F."/>
        </authorList>
    </citation>
    <scope>NUCLEOTIDE SEQUENCE</scope>
    <source>
        <strain evidence="2">RIFCSPLOWO2_01_FULL_58_19</strain>
    </source>
</reference>
<accession>A0A8T4LJP6</accession>
<evidence type="ECO:0000256" key="1">
    <source>
        <dbReference type="SAM" id="Phobius"/>
    </source>
</evidence>
<feature type="transmembrane region" description="Helical" evidence="1">
    <location>
        <begin position="41"/>
        <end position="63"/>
    </location>
</feature>
<gene>
    <name evidence="2" type="ORF">J4203_06200</name>
</gene>
<comment type="caution">
    <text evidence="2">The sequence shown here is derived from an EMBL/GenBank/DDBJ whole genome shotgun (WGS) entry which is preliminary data.</text>
</comment>
<name>A0A8T4LJP6_9ARCH</name>
<dbReference type="AlphaFoldDB" id="A0A8T4LJP6"/>
<dbReference type="Proteomes" id="UP000678237">
    <property type="component" value="Unassembled WGS sequence"/>
</dbReference>
<dbReference type="EMBL" id="JAGVWE010000005">
    <property type="protein sequence ID" value="MBS3063435.1"/>
    <property type="molecule type" value="Genomic_DNA"/>
</dbReference>
<keyword evidence="1" id="KW-1133">Transmembrane helix</keyword>
<organism evidence="2 3">
    <name type="scientific">Candidatus Iainarchaeum sp</name>
    <dbReference type="NCBI Taxonomy" id="3101447"/>
    <lineage>
        <taxon>Archaea</taxon>
        <taxon>Candidatus Iainarchaeota</taxon>
        <taxon>Candidatus Iainarchaeia</taxon>
        <taxon>Candidatus Iainarchaeales</taxon>
        <taxon>Candidatus Iainarchaeaceae</taxon>
        <taxon>Candidatus Iainarchaeum</taxon>
    </lineage>
</organism>
<proteinExistence type="predicted"/>
<keyword evidence="1" id="KW-0812">Transmembrane</keyword>
<sequence length="73" mass="8124">MKLGQRYVWALGLMVSLPLLLMAVFVHVLGWKLHYWGVEAWPPFVFGALVAGFLATEAIIDLLTAKSPEKALK</sequence>
<reference evidence="2" key="1">
    <citation type="submission" date="2021-03" db="EMBL/GenBank/DDBJ databases">
        <authorList>
            <person name="Jaffe A."/>
        </authorList>
    </citation>
    <scope>NUCLEOTIDE SEQUENCE</scope>
    <source>
        <strain evidence="2">RIFCSPLOWO2_01_FULL_58_19</strain>
    </source>
</reference>
<evidence type="ECO:0000313" key="3">
    <source>
        <dbReference type="Proteomes" id="UP000678237"/>
    </source>
</evidence>
<feature type="transmembrane region" description="Helical" evidence="1">
    <location>
        <begin position="7"/>
        <end position="29"/>
    </location>
</feature>
<protein>
    <submittedName>
        <fullName evidence="2">Uncharacterized protein</fullName>
    </submittedName>
</protein>
<keyword evidence="1" id="KW-0472">Membrane</keyword>